<dbReference type="Proteomes" id="UP001314241">
    <property type="component" value="Unassembled WGS sequence"/>
</dbReference>
<dbReference type="InterPro" id="IPR004136">
    <property type="entry name" value="NMO"/>
</dbReference>
<dbReference type="CDD" id="cd04730">
    <property type="entry name" value="NPD_like"/>
    <property type="match status" value="1"/>
</dbReference>
<evidence type="ECO:0000313" key="7">
    <source>
        <dbReference type="Proteomes" id="UP001314241"/>
    </source>
</evidence>
<evidence type="ECO:0000256" key="5">
    <source>
        <dbReference type="ARBA" id="ARBA00023002"/>
    </source>
</evidence>
<protein>
    <recommendedName>
        <fullName evidence="2">Probable nitronate monooxygenase</fullName>
    </recommendedName>
</protein>
<evidence type="ECO:0000256" key="2">
    <source>
        <dbReference type="ARBA" id="ARBA00013457"/>
    </source>
</evidence>
<reference evidence="6 7" key="1">
    <citation type="submission" date="2024-01" db="EMBL/GenBank/DDBJ databases">
        <authorList>
            <person name="Botero Cardona J."/>
        </authorList>
    </citation>
    <scope>NUCLEOTIDE SEQUENCE [LARGE SCALE GENOMIC DNA]</scope>
    <source>
        <strain evidence="6 7">LMG 33000</strain>
    </source>
</reference>
<dbReference type="Gene3D" id="3.20.20.70">
    <property type="entry name" value="Aldolase class I"/>
    <property type="match status" value="1"/>
</dbReference>
<accession>A0ABP0EQ77</accession>
<name>A0ABP0EQ77_9LACO</name>
<keyword evidence="5 6" id="KW-0560">Oxidoreductase</keyword>
<evidence type="ECO:0000256" key="1">
    <source>
        <dbReference type="ARBA" id="ARBA00003535"/>
    </source>
</evidence>
<dbReference type="Pfam" id="PF03060">
    <property type="entry name" value="NMO"/>
    <property type="match status" value="2"/>
</dbReference>
<organism evidence="6 7">
    <name type="scientific">Eupransor demetentiae</name>
    <dbReference type="NCBI Taxonomy" id="3109584"/>
    <lineage>
        <taxon>Bacteria</taxon>
        <taxon>Bacillati</taxon>
        <taxon>Bacillota</taxon>
        <taxon>Bacilli</taxon>
        <taxon>Lactobacillales</taxon>
        <taxon>Lactobacillaceae</taxon>
        <taxon>Eupransor</taxon>
    </lineage>
</organism>
<dbReference type="EMBL" id="CAWVOH010000002">
    <property type="protein sequence ID" value="CAK8054427.1"/>
    <property type="molecule type" value="Genomic_DNA"/>
</dbReference>
<keyword evidence="3" id="KW-0285">Flavoprotein</keyword>
<comment type="function">
    <text evidence="1">Nitronate monooxygenase that uses molecular oxygen to catalyze the oxidative denitrification of alkyl nitronates. Acts on propionate 3-nitronate (P3N), the presumed physiological substrate. Probably functions in the detoxification of P3N, a metabolic poison produced by plants and fungi as a defense mechanism.</text>
</comment>
<dbReference type="GO" id="GO:0051213">
    <property type="term" value="F:dioxygenase activity"/>
    <property type="evidence" value="ECO:0007669"/>
    <property type="project" value="UniProtKB-KW"/>
</dbReference>
<gene>
    <name evidence="6" type="ORF">R54876_GBNLAHCA_00995</name>
</gene>
<keyword evidence="7" id="KW-1185">Reference proteome</keyword>
<dbReference type="PANTHER" id="PTHR32332:SF20">
    <property type="entry name" value="2-NITROPROPANE DIOXYGENASE-LIKE PROTEIN"/>
    <property type="match status" value="1"/>
</dbReference>
<proteinExistence type="predicted"/>
<dbReference type="RefSeq" id="WP_349641977.1">
    <property type="nucleotide sequence ID" value="NZ_CAWVOH010000002.1"/>
</dbReference>
<dbReference type="PANTHER" id="PTHR32332">
    <property type="entry name" value="2-NITROPROPANE DIOXYGENASE"/>
    <property type="match status" value="1"/>
</dbReference>
<evidence type="ECO:0000256" key="3">
    <source>
        <dbReference type="ARBA" id="ARBA00022630"/>
    </source>
</evidence>
<sequence length="321" mass="34150">MTVKIENPIFDKLGLKYPIVEGGMTWAGTGALAAAVSEAGGLGFIGTGYWHGDDVRKEIKRAKALTDKPFGVNVMLLSRHIREVFDVIIEEGVKVVATGAGDPSPFLDELHAAGIVVMPVVPSASMARMMERKGVDAVIAEGMESGGHIGRMTTMALIPQVVDAVNIPVIAAGGIGDGRGVAAAFMLGASGVQMGTRFLTAAESEIHENFKKKVLKAKDIDTIVTGEITGNRARVLKNKMAKEFVKNEVNEIQKPAPDYETLEKLESGTLKAAVKEGDKDHGAFMAGQISGLINDEKPVKEILADIWEQATDLMGIPNTTK</sequence>
<evidence type="ECO:0000256" key="4">
    <source>
        <dbReference type="ARBA" id="ARBA00022643"/>
    </source>
</evidence>
<evidence type="ECO:0000313" key="6">
    <source>
        <dbReference type="EMBL" id="CAK8054427.1"/>
    </source>
</evidence>
<dbReference type="InterPro" id="IPR013785">
    <property type="entry name" value="Aldolase_TIM"/>
</dbReference>
<keyword evidence="6" id="KW-0223">Dioxygenase</keyword>
<dbReference type="SUPFAM" id="SSF51412">
    <property type="entry name" value="Inosine monophosphate dehydrogenase (IMPDH)"/>
    <property type="match status" value="1"/>
</dbReference>
<dbReference type="GO" id="GO:0004318">
    <property type="term" value="F:enoyl-[acyl-carrier-protein] reductase (NADH) activity"/>
    <property type="evidence" value="ECO:0007669"/>
    <property type="project" value="UniProtKB-EC"/>
</dbReference>
<comment type="caution">
    <text evidence="6">The sequence shown here is derived from an EMBL/GenBank/DDBJ whole genome shotgun (WGS) entry which is preliminary data.</text>
</comment>
<keyword evidence="4" id="KW-0288">FMN</keyword>